<feature type="domain" description="Fibronectin type-III" evidence="4">
    <location>
        <begin position="1049"/>
        <end position="1140"/>
    </location>
</feature>
<evidence type="ECO:0000313" key="6">
    <source>
        <dbReference type="Proteomes" id="UP001230915"/>
    </source>
</evidence>
<dbReference type="SUPFAM" id="SSF49265">
    <property type="entry name" value="Fibronectin type III"/>
    <property type="match status" value="3"/>
</dbReference>
<feature type="signal peptide" evidence="3">
    <location>
        <begin position="1"/>
        <end position="19"/>
    </location>
</feature>
<evidence type="ECO:0000256" key="3">
    <source>
        <dbReference type="SAM" id="SignalP"/>
    </source>
</evidence>
<dbReference type="Gene3D" id="2.60.120.200">
    <property type="match status" value="2"/>
</dbReference>
<proteinExistence type="predicted"/>
<evidence type="ECO:0000259" key="4">
    <source>
        <dbReference type="PROSITE" id="PS50853"/>
    </source>
</evidence>
<accession>A0ABU1A1Y9</accession>
<dbReference type="InterPro" id="IPR003961">
    <property type="entry name" value="FN3_dom"/>
</dbReference>
<dbReference type="PROSITE" id="PS51257">
    <property type="entry name" value="PROKAR_LIPOPROTEIN"/>
    <property type="match status" value="1"/>
</dbReference>
<dbReference type="InterPro" id="IPR036116">
    <property type="entry name" value="FN3_sf"/>
</dbReference>
<protein>
    <submittedName>
        <fullName evidence="5">Fibronectin type III domain-containing protein</fullName>
    </submittedName>
</protein>
<feature type="domain" description="Fibronectin type-III" evidence="4">
    <location>
        <begin position="707"/>
        <end position="798"/>
    </location>
</feature>
<dbReference type="Pfam" id="PF18962">
    <property type="entry name" value="Por_Secre_tail"/>
    <property type="match status" value="1"/>
</dbReference>
<keyword evidence="1 3" id="KW-0732">Signal</keyword>
<dbReference type="Proteomes" id="UP001230915">
    <property type="component" value="Unassembled WGS sequence"/>
</dbReference>
<reference evidence="5 6" key="1">
    <citation type="submission" date="2023-08" db="EMBL/GenBank/DDBJ databases">
        <title>Mesonia sp. MT50, isolated from deep-sea sediment of the Mariana Trench.</title>
        <authorList>
            <person name="Fu H."/>
        </authorList>
    </citation>
    <scope>NUCLEOTIDE SEQUENCE [LARGE SCALE GENOMIC DNA]</scope>
    <source>
        <strain evidence="5 6">MT50</strain>
    </source>
</reference>
<feature type="chain" id="PRO_5046392129" evidence="3">
    <location>
        <begin position="20"/>
        <end position="1222"/>
    </location>
</feature>
<dbReference type="EMBL" id="JAVHUL010000021">
    <property type="protein sequence ID" value="MDQ7917717.1"/>
    <property type="molecule type" value="Genomic_DNA"/>
</dbReference>
<dbReference type="InterPro" id="IPR008979">
    <property type="entry name" value="Galactose-bd-like_sf"/>
</dbReference>
<keyword evidence="6" id="KW-1185">Reference proteome</keyword>
<dbReference type="Gene3D" id="2.60.40.10">
    <property type="entry name" value="Immunoglobulins"/>
    <property type="match status" value="5"/>
</dbReference>
<keyword evidence="2" id="KW-0677">Repeat</keyword>
<dbReference type="RefSeq" id="WP_308864547.1">
    <property type="nucleotide sequence ID" value="NZ_JAVHUL010000021.1"/>
</dbReference>
<dbReference type="SUPFAM" id="SSF49785">
    <property type="entry name" value="Galactose-binding domain-like"/>
    <property type="match status" value="1"/>
</dbReference>
<feature type="domain" description="Fibronectin type-III" evidence="4">
    <location>
        <begin position="453"/>
        <end position="544"/>
    </location>
</feature>
<feature type="domain" description="Fibronectin type-III" evidence="4">
    <location>
        <begin position="952"/>
        <end position="1045"/>
    </location>
</feature>
<dbReference type="PANTHER" id="PTHR46708">
    <property type="entry name" value="TENASCIN"/>
    <property type="match status" value="1"/>
</dbReference>
<dbReference type="InterPro" id="IPR026444">
    <property type="entry name" value="Secre_tail"/>
</dbReference>
<gene>
    <name evidence="5" type="ORF">RBU60_09035</name>
</gene>
<evidence type="ECO:0000256" key="1">
    <source>
        <dbReference type="ARBA" id="ARBA00022729"/>
    </source>
</evidence>
<dbReference type="InterPro" id="IPR050991">
    <property type="entry name" value="ECM_Regulatory_Proteins"/>
</dbReference>
<evidence type="ECO:0000256" key="2">
    <source>
        <dbReference type="ARBA" id="ARBA00022737"/>
    </source>
</evidence>
<name>A0ABU1A1Y9_9FLAO</name>
<dbReference type="NCBIfam" id="TIGR04183">
    <property type="entry name" value="Por_Secre_tail"/>
    <property type="match status" value="1"/>
</dbReference>
<dbReference type="Gene3D" id="2.60.120.380">
    <property type="match status" value="1"/>
</dbReference>
<dbReference type="Pfam" id="PF00041">
    <property type="entry name" value="fn3"/>
    <property type="match status" value="4"/>
</dbReference>
<organism evidence="5 6">
    <name type="scientific">Mesonia profundi</name>
    <dbReference type="NCBI Taxonomy" id="3070998"/>
    <lineage>
        <taxon>Bacteria</taxon>
        <taxon>Pseudomonadati</taxon>
        <taxon>Bacteroidota</taxon>
        <taxon>Flavobacteriia</taxon>
        <taxon>Flavobacteriales</taxon>
        <taxon>Flavobacteriaceae</taxon>
        <taxon>Mesonia</taxon>
    </lineage>
</organism>
<dbReference type="PROSITE" id="PS50853">
    <property type="entry name" value="FN3"/>
    <property type="match status" value="5"/>
</dbReference>
<sequence>MKKITLLCLTMLFSCLGFAQVSIGNSSGGSGSISSPITNYWGYSYGQSIYLASEVNASGDITSLDFKLNPGASFAEADENVDVWIGTTTKTNFENNTDWVDVSTLTQVLTDGTLTASDDLLHIEFNAPFNYNGTDNLIIAVDANEGDYGGSSDYVLQTEAQNGDNLSLLYRNDNTATDPLDPDAANVVQSLRGNIVINGITQSCPAPTDLTATNITTSSVDVSWTDTAEEWEIIYGPSGFDFENEGTIIGDDDGTLGETISGLDSGTTYQAYVKSICSTDEESSLAGPVDFVTVCTAVDNFTENFDSSVNFPNCWTKLINSTSDFSSIAISSFGNFSEPNAIQMNNSVDAAAQLYLITPELNTLPNADHRIRFYAHTSLGSNIEVGTMTDPTDASTYTSIQTIDATNDYEEYSVNFDAATTDQYVAFKATYTATYYNVYVDNVSWEPIPSCMKPSDFSFDEATTTTADLSWTAEGSETQWEVKYGEPGFDPMTEGTAVTVDDSPNTTLTGLIADTEYEAYVKSICDTNDESIYTLPITFSTLCEATTVPFTQDFEEVTAPDLPNCGTSENLSGNNWETYNQSSNGFDSNVLRYKYASGPADAWYYTQGITLDAGTDYQISYKYGNNSTNYTEKLKVSYGTSPVAADMTIELANHPDVNSATAQTDVLSFSVTTSGVYYFGFHAYSESNQFYLYVDDIELIVSPSCATPTNIVANNISEASAEISWTENGAATEWEIVYGEPDFDPTTDGTSITDSDDLGETITNLDPETEYDVYVRAICGTDGNSDFSNVMTFITLPVPPANDDLCDAMVLTVDEACAGGTTYTNTGATAQTDEPEGSCWYSATNGKTVWFNFEAPVGGNVTVTTDIAGATLTDTHIAIYEAATDCADLSTLGTEVGCDEDGGDIVGSGYTSVATMTGLTAGETYYVQVSGYGGSEGDFCIEVNDDSINCLAPTDITFANTNDTSTEVTWTENGDATEWEIIYGMTGFEPMTGDESTTISDNDGTLGETLSGLIPETGYDVYVRALCDDGESVLAGPASFTTEAVPCEIPTDITFDNVDDTSADISWTENGDATEWEILYGAPGFDPLTEGTSIIDIDAIGETLNDLTSETTYEVYVRAICGEDNMSDWTAPVEFTTQDLSVANQLFASFTYYPNPVRSELTLKSTTQIEQVNLYNLLGQQVLNTKPSSLEVQLNMDSLPAGVYLMKVNIQGSQKTFRLIKD</sequence>
<comment type="caution">
    <text evidence="5">The sequence shown here is derived from an EMBL/GenBank/DDBJ whole genome shotgun (WGS) entry which is preliminary data.</text>
</comment>
<dbReference type="PANTHER" id="PTHR46708:SF2">
    <property type="entry name" value="FIBRONECTIN TYPE-III DOMAIN-CONTAINING PROTEIN"/>
    <property type="match status" value="1"/>
</dbReference>
<evidence type="ECO:0000313" key="5">
    <source>
        <dbReference type="EMBL" id="MDQ7917717.1"/>
    </source>
</evidence>
<dbReference type="InterPro" id="IPR013783">
    <property type="entry name" value="Ig-like_fold"/>
</dbReference>
<dbReference type="CDD" id="cd00063">
    <property type="entry name" value="FN3"/>
    <property type="match status" value="5"/>
</dbReference>
<feature type="domain" description="Fibronectin type-III" evidence="4">
    <location>
        <begin position="206"/>
        <end position="299"/>
    </location>
</feature>
<dbReference type="SMART" id="SM00060">
    <property type="entry name" value="FN3"/>
    <property type="match status" value="6"/>
</dbReference>